<keyword evidence="3" id="KW-1185">Reference proteome</keyword>
<dbReference type="PANTHER" id="PTHR38630:SF1">
    <property type="entry name" value="DEK_C DOMAIN-CONTAINING PROTEIN-RELATED"/>
    <property type="match status" value="1"/>
</dbReference>
<dbReference type="PANTHER" id="PTHR38630">
    <property type="entry name" value="PROTEIN CBG12780"/>
    <property type="match status" value="1"/>
</dbReference>
<protein>
    <submittedName>
        <fullName evidence="4">SH2 domain-containing protein</fullName>
    </submittedName>
</protein>
<accession>A0A1I7UWZ7</accession>
<dbReference type="InterPro" id="IPR056676">
    <property type="entry name" value="DUF7774"/>
</dbReference>
<proteinExistence type="predicted"/>
<feature type="region of interest" description="Disordered" evidence="1">
    <location>
        <begin position="272"/>
        <end position="500"/>
    </location>
</feature>
<dbReference type="AlphaFoldDB" id="A0A1I7UWZ7"/>
<sequence length="500" mass="58340">MFYQRSFQYSLQSRDATQSTTSLNQNQNPKKSKDQKSKKKAEDEYRMDRNFKLRQGFCDYLDNKLVESTKTPPTPIIYPMITTMTEEQKKRMTVRKITEEEAEQFDAPEDFQPVLFQDDAFELRWYNKPDALGGRFQTNFEAEADAKLAHRLMTFFLKTEMLESACFKYDDIRAIRVFFMDDREIPNEKLMAILDNVLSVSMHKAGHFSDKQTVAVDYELRTFMSDQKKAKRVVLETMLKFPELIPDSWGGESAILKWKEMKEMDVRRREADAKDLQEEREKALEKEKEKEKKEKKEKEVKNEEAEKKKEEEKAKKEKERLEKEEKIKKEVEEAERKKKEEKENRRREVKKNREENADRTQKEKKEADEKAKKKKLEDEKAKKAKKAKKRDNKRTENTKSRDVSHEEGPLPPPTSPRPPPPQASTPPPATPPTTSPRPAPARTPPRRAFSMANMGQYLSGKKRKEVSASAEKVETPPGVDGKKSEAQQRKKAAPAVPAKK</sequence>
<evidence type="ECO:0000313" key="3">
    <source>
        <dbReference type="Proteomes" id="UP000095282"/>
    </source>
</evidence>
<dbReference type="WBParaSite" id="Csp11.Scaffold630.g20175.t1">
    <property type="protein sequence ID" value="Csp11.Scaffold630.g20175.t1"/>
    <property type="gene ID" value="Csp11.Scaffold630.g20175"/>
</dbReference>
<feature type="compositionally biased region" description="Basic residues" evidence="1">
    <location>
        <begin position="382"/>
        <end position="392"/>
    </location>
</feature>
<feature type="domain" description="DUF7774" evidence="2">
    <location>
        <begin position="143"/>
        <end position="238"/>
    </location>
</feature>
<feature type="region of interest" description="Disordered" evidence="1">
    <location>
        <begin position="1"/>
        <end position="43"/>
    </location>
</feature>
<evidence type="ECO:0000259" key="2">
    <source>
        <dbReference type="Pfam" id="PF24983"/>
    </source>
</evidence>
<dbReference type="STRING" id="1561998.A0A1I7UWZ7"/>
<dbReference type="eggNOG" id="ENOG502THCI">
    <property type="taxonomic scope" value="Eukaryota"/>
</dbReference>
<dbReference type="Pfam" id="PF24983">
    <property type="entry name" value="DUF7774"/>
    <property type="match status" value="1"/>
</dbReference>
<feature type="compositionally biased region" description="Basic and acidic residues" evidence="1">
    <location>
        <begin position="31"/>
        <end position="43"/>
    </location>
</feature>
<dbReference type="Proteomes" id="UP000095282">
    <property type="component" value="Unplaced"/>
</dbReference>
<name>A0A1I7UWZ7_9PELO</name>
<evidence type="ECO:0000313" key="4">
    <source>
        <dbReference type="WBParaSite" id="Csp11.Scaffold630.g20175.t1"/>
    </source>
</evidence>
<evidence type="ECO:0000256" key="1">
    <source>
        <dbReference type="SAM" id="MobiDB-lite"/>
    </source>
</evidence>
<feature type="compositionally biased region" description="Basic and acidic residues" evidence="1">
    <location>
        <begin position="393"/>
        <end position="408"/>
    </location>
</feature>
<feature type="compositionally biased region" description="Pro residues" evidence="1">
    <location>
        <begin position="409"/>
        <end position="443"/>
    </location>
</feature>
<feature type="compositionally biased region" description="Polar residues" evidence="1">
    <location>
        <begin position="1"/>
        <end position="23"/>
    </location>
</feature>
<feature type="compositionally biased region" description="Basic and acidic residues" evidence="1">
    <location>
        <begin position="272"/>
        <end position="381"/>
    </location>
</feature>
<reference evidence="4" key="1">
    <citation type="submission" date="2016-11" db="UniProtKB">
        <authorList>
            <consortium name="WormBaseParasite"/>
        </authorList>
    </citation>
    <scope>IDENTIFICATION</scope>
</reference>
<organism evidence="3 4">
    <name type="scientific">Caenorhabditis tropicalis</name>
    <dbReference type="NCBI Taxonomy" id="1561998"/>
    <lineage>
        <taxon>Eukaryota</taxon>
        <taxon>Metazoa</taxon>
        <taxon>Ecdysozoa</taxon>
        <taxon>Nematoda</taxon>
        <taxon>Chromadorea</taxon>
        <taxon>Rhabditida</taxon>
        <taxon>Rhabditina</taxon>
        <taxon>Rhabditomorpha</taxon>
        <taxon>Rhabditoidea</taxon>
        <taxon>Rhabditidae</taxon>
        <taxon>Peloderinae</taxon>
        <taxon>Caenorhabditis</taxon>
    </lineage>
</organism>